<dbReference type="EMBL" id="JDYK01000003">
    <property type="protein sequence ID" value="EWS82336.1"/>
    <property type="molecule type" value="Genomic_DNA"/>
</dbReference>
<dbReference type="InterPro" id="IPR017850">
    <property type="entry name" value="Alkaline_phosphatase_core_sf"/>
</dbReference>
<dbReference type="HOGENOM" id="CLU_006332_9_2_11"/>
<feature type="domain" description="Sulfatase N-terminal" evidence="3">
    <location>
        <begin position="6"/>
        <end position="337"/>
    </location>
</feature>
<evidence type="ECO:0000259" key="3">
    <source>
        <dbReference type="Pfam" id="PF00884"/>
    </source>
</evidence>
<dbReference type="GO" id="GO:0004065">
    <property type="term" value="F:arylsulfatase activity"/>
    <property type="evidence" value="ECO:0007669"/>
    <property type="project" value="TreeGrafter"/>
</dbReference>
<organism evidence="4 5">
    <name type="scientific">Brachybacterium phenoliresistens</name>
    <dbReference type="NCBI Taxonomy" id="396014"/>
    <lineage>
        <taxon>Bacteria</taxon>
        <taxon>Bacillati</taxon>
        <taxon>Actinomycetota</taxon>
        <taxon>Actinomycetes</taxon>
        <taxon>Micrococcales</taxon>
        <taxon>Dermabacteraceae</taxon>
        <taxon>Brachybacterium</taxon>
    </lineage>
</organism>
<evidence type="ECO:0000313" key="5">
    <source>
        <dbReference type="Proteomes" id="UP000023067"/>
    </source>
</evidence>
<evidence type="ECO:0000313" key="4">
    <source>
        <dbReference type="EMBL" id="EWS82336.1"/>
    </source>
</evidence>
<evidence type="ECO:0000256" key="1">
    <source>
        <dbReference type="ARBA" id="ARBA00008779"/>
    </source>
</evidence>
<dbReference type="AlphaFoldDB" id="Z9JX03"/>
<dbReference type="Gene3D" id="3.40.720.10">
    <property type="entry name" value="Alkaline Phosphatase, subunit A"/>
    <property type="match status" value="1"/>
</dbReference>
<dbReference type="PANTHER" id="PTHR42693">
    <property type="entry name" value="ARYLSULFATASE FAMILY MEMBER"/>
    <property type="match status" value="1"/>
</dbReference>
<protein>
    <submittedName>
        <fullName evidence="4">Sulfatase</fullName>
    </submittedName>
</protein>
<dbReference type="RefSeq" id="WP_038370877.1">
    <property type="nucleotide sequence ID" value="NZ_KK069989.1"/>
</dbReference>
<dbReference type="InterPro" id="IPR050738">
    <property type="entry name" value="Sulfatase"/>
</dbReference>
<dbReference type="PANTHER" id="PTHR42693:SF53">
    <property type="entry name" value="ENDO-4-O-SULFATASE"/>
    <property type="match status" value="1"/>
</dbReference>
<keyword evidence="5" id="KW-1185">Reference proteome</keyword>
<keyword evidence="2" id="KW-0378">Hydrolase</keyword>
<dbReference type="STRING" id="396014.BF93_12065"/>
<name>Z9JX03_9MICO</name>
<dbReference type="InterPro" id="IPR000917">
    <property type="entry name" value="Sulfatase_N"/>
</dbReference>
<dbReference type="OrthoDB" id="9777306at2"/>
<reference evidence="4 5" key="1">
    <citation type="submission" date="2014-02" db="EMBL/GenBank/DDBJ databases">
        <title>Genome sequence of Brachybacterium phenoliresistens strain W13A50.</title>
        <authorList>
            <person name="Wang X."/>
        </authorList>
    </citation>
    <scope>NUCLEOTIDE SEQUENCE [LARGE SCALE GENOMIC DNA]</scope>
    <source>
        <strain evidence="4 5">W13A50</strain>
    </source>
</reference>
<dbReference type="eggNOG" id="COG3119">
    <property type="taxonomic scope" value="Bacteria"/>
</dbReference>
<comment type="similarity">
    <text evidence="1">Belongs to the sulfatase family.</text>
</comment>
<proteinExistence type="inferred from homology"/>
<sequence>MSNDPPNILVLMTDQQRIGCTAAQGGPDTMPSTDALLRRGTQFPQAYTSAPACVPARTSLLTGRFPSAHRVRQNSTPQHAHYSQDLLDVLRGAGYSLHFAGKPHMHPGPEDFDTFHGPYMHDGGPQDSAEHAAFDAWLHELDHAVAPEPTPFPVTAQLPHRIIDGAIDAVDRADPSRPFLLWVSFPEPHNPYQVPEPYFSMFDPASVPDRAAGPESLERLGWRFRWLHRLIEEKRPGFDAEWRRLRANYLGMLRLIDDQIARLLDRLADDLENTIVIVLSDHGDLIGDYGLQRKGAGLPEALVRIPFGLSGPGIDRQEREELVSIVDVLPTVAELVGAEVPPGVQGRSLAPLLAGEPAPAAEFRSMYAEHGFGGASYREEDRPALHFPYPGRRFDELNSVTQSGEMRMVVEDGMKLVVDDTGESFLYDLREDPAELTNLFDAPQAAAARDALHRRLVQWMLRVADDLPVGAYDPCTREHNWLWAETRR</sequence>
<dbReference type="SUPFAM" id="SSF53649">
    <property type="entry name" value="Alkaline phosphatase-like"/>
    <property type="match status" value="1"/>
</dbReference>
<accession>Z9JX03</accession>
<dbReference type="Pfam" id="PF00884">
    <property type="entry name" value="Sulfatase"/>
    <property type="match status" value="1"/>
</dbReference>
<evidence type="ECO:0000256" key="2">
    <source>
        <dbReference type="ARBA" id="ARBA00022801"/>
    </source>
</evidence>
<gene>
    <name evidence="4" type="ORF">BF93_12065</name>
</gene>
<comment type="caution">
    <text evidence="4">The sequence shown here is derived from an EMBL/GenBank/DDBJ whole genome shotgun (WGS) entry which is preliminary data.</text>
</comment>
<dbReference type="Proteomes" id="UP000023067">
    <property type="component" value="Unassembled WGS sequence"/>
</dbReference>
<dbReference type="PATRIC" id="fig|396014.3.peg.919"/>